<sequence length="2191" mass="239122">MDHDPHDHLQHHLDYHRHHQQYEDAEDSLEQFVNLDGGHEGHSYDLDERPEDANAPIELLLNAIRNSPTPLSAESDHYSHAADSLNHSTIHSPHPDANVNDYPSHDGALLDNAPQDTQPDEDGTNYHAVPEQSDMHEYGERYQAGPSQDETGEYVIEEAYPDPRTEEQEQAFRPVPLRPEGIESHEEYLHSHALDHGGEGVVEPGYAEEYVRQELQVDATVEQEAMGRDASTDGGNDSGTKRQEDSTSTTSLPAIGRRRTQSARTASSRTIPTELERALQTFAVPDPRRDQDDSTHPTRIGTPISDAAGPSRSTQSFPQVVPQKRKARQQVSPESTRTTAPERLALGRNSTAPPLNGTTHTPRRATTPPFLEEMRRTKISRMFAATTGPGGSRIPEQQMSFSTITLLHGHIVQKSYLKEKRFLCPPPVVRMAGAVSDTVETISLQILNQDVGPDIPIISNNQGVKFNVPGREEGARAYLREGLYFSGLYASRTGKAKSLKLRLNVFQPGGTEPRPPDGVDGDEDRSVSSEREPMAEDDRHVEAIQAGNQDIEAIRRQRNMNSLLLNAGRDEGSMDPEERQAAIDAIIENDPMFNMPTGFAAAGPRGFQHGQEHDSAHDGMSLMDVAGMADSTTGKDRDEKNKRAKLSNQDSMDGPAEEEDPAGQSSKVIEEMEGISEQSHLWPWATFDGLPMQIVSKPTQSKRPNFAFKRTNASYLYVGDPISLWSRINSQSVRTKYLYVEHGKLVGMPSDWSAFVIDVVKRGEPPGGLPEKNRPDPGIITFNSTVILRDIHSDYRTEPLLLIKVMSGKPVLNEFGPVSELNKVAFAKVVASQGKWYLRAPGHDRDKLEDENGKPLPRVRKRIRGKKDTVNSVVKKRVAPALDTEDNYNGDPSAVRFEPSKLSIEVIDGQSVEGEYFDDFITWTISGVTEHTYTFFEGRHEVGDYSTVFRRPLTPMPILLDIPEYRAMENTITMTVTNFYYDDDNPAYRGKPLLLYLGAIGPLKFRSYRSTAPAVPANASNDAGASYLNSFPAIPIDGGEEVPPEARPYSSVPSTVPHTIIVIHLPAPKEMWDATRIERERQLQLEHLQIAHEAKHRQEDVVDDSFAEPAWLPLEEDDRKPRHRQPETGVNGDENAAMGMGYEQDKVQPLGEGFMQRDKSVGRDAHLGHHAVAEHSLSSMDMTHDTHHRLDPHTGEDDPMVDLRVEDFPPFGPEEMSLEDSTSAVMDAMMHSHHGGQEPVDSLLEHQLHEFDHNVSDDMHQLFTAAALQAAAQTGQDLLDSSGMLSGDAGHLGQHVDQDAMGHEGHEPQYEYYTHGEHEPQVEMMHDGRTDAHADRYSVRHDSLSTLTEADSVLHSVDHRMDDAGVEDGASPSEQLSALVRQKTTQGKKAKPTTNGQKSEPSVRPIRAKPARKPRTPQIKPTLTSTAMHGLTAPPVRITRKPFTACPLYAQGHVTRSSQLGGSSLPLLFLRQSDGTGYHTGKNVVIQKLYAGSDSETWKRISASKHSILEHTSIPQPSQLTRILDWYLAISTIDITHSTMSTPPQPPKADAGMEKLFSRLPGLIEQARKGTMMPQAITQLRQLLRDRRPAIDAWYKANNMPSPFPTLPPSINPAIPVPGNSVGNSPRSSPAPSGQPAVASQSTTVARPPPPRPGAAPRPPAPAQSASQVRPNLQPTAPPLARPPTTAAPSSAAVRPPGVRPPGAAVAGKPTTTATPTASATNTPSPGVSGQASRTGTPSGSVPKVTSWTDVFNMTAEQRRSWFDAVPGSEATYNKILEDARKKHMAMRQGDGTGSRAGSPAPSGGVGSRAGSPAPTGGPGSPAALGGKEAVRPGNGQGQGQVRPPTQGAAASATRAIRPVNQNMPLPNLAIPPGARRGSATGDAPGTPSATTTTMVPENRPPAGIHSLSQDKIRFYMSLSDAQGQVLPHDRKQLWLWLKKLIQETKQQSANKAAAGETPQRPGVRPGTGLAGQPGSYGAGFRMPSAPGGLSMANLNEEISKLYTDGKAPTMAQLRELCMRGGLTWSAQMENLVAPYASDRAKHQAMASSGMKMDPIEVPQTPMGGPVQQIVRRTLKEHVHENVRRVVEYEVGNSVDDDLVSTFEGLAGDLFTEVLSGSAALAKSRRREAPSLDVRDVAEIARQTMGITIPGFGLEQAQIGKRKALPSRMNERHLKKLRAVQKAKDRDAGRI</sequence>
<accession>A0ACC2WF38</accession>
<name>A0ACC2WF38_9TREE</name>
<keyword evidence="2" id="KW-1185">Reference proteome</keyword>
<dbReference type="Proteomes" id="UP001230649">
    <property type="component" value="Unassembled WGS sequence"/>
</dbReference>
<evidence type="ECO:0000313" key="1">
    <source>
        <dbReference type="EMBL" id="KAJ9110031.1"/>
    </source>
</evidence>
<dbReference type="EMBL" id="JASBWS010000026">
    <property type="protein sequence ID" value="KAJ9110031.1"/>
    <property type="molecule type" value="Genomic_DNA"/>
</dbReference>
<evidence type="ECO:0000313" key="2">
    <source>
        <dbReference type="Proteomes" id="UP001230649"/>
    </source>
</evidence>
<comment type="caution">
    <text evidence="1">The sequence shown here is derived from an EMBL/GenBank/DDBJ whole genome shotgun (WGS) entry which is preliminary data.</text>
</comment>
<gene>
    <name evidence="1" type="ORF">QFC20_003105</name>
</gene>
<reference evidence="1" key="1">
    <citation type="submission" date="2023-04" db="EMBL/GenBank/DDBJ databases">
        <title>Draft Genome sequencing of Naganishia species isolated from polar environments using Oxford Nanopore Technology.</title>
        <authorList>
            <person name="Leo P."/>
            <person name="Venkateswaran K."/>
        </authorList>
    </citation>
    <scope>NUCLEOTIDE SEQUENCE</scope>
    <source>
        <strain evidence="1">MNA-CCFEE 5262</strain>
    </source>
</reference>
<organism evidence="1 2">
    <name type="scientific">Naganishia adeliensis</name>
    <dbReference type="NCBI Taxonomy" id="92952"/>
    <lineage>
        <taxon>Eukaryota</taxon>
        <taxon>Fungi</taxon>
        <taxon>Dikarya</taxon>
        <taxon>Basidiomycota</taxon>
        <taxon>Agaricomycotina</taxon>
        <taxon>Tremellomycetes</taxon>
        <taxon>Filobasidiales</taxon>
        <taxon>Filobasidiaceae</taxon>
        <taxon>Naganishia</taxon>
    </lineage>
</organism>
<protein>
    <submittedName>
        <fullName evidence="1">Uncharacterized protein</fullName>
    </submittedName>
</protein>
<proteinExistence type="predicted"/>